<gene>
    <name evidence="1" type="ORF">LH29_08140</name>
</gene>
<organism evidence="1 2">
    <name type="scientific">Draconibacterium sediminis</name>
    <dbReference type="NCBI Taxonomy" id="1544798"/>
    <lineage>
        <taxon>Bacteria</taxon>
        <taxon>Pseudomonadati</taxon>
        <taxon>Bacteroidota</taxon>
        <taxon>Bacteroidia</taxon>
        <taxon>Marinilabiliales</taxon>
        <taxon>Prolixibacteraceae</taxon>
        <taxon>Draconibacterium</taxon>
    </lineage>
</organism>
<dbReference type="EMBL" id="JRHC01000001">
    <property type="protein sequence ID" value="KJF45335.1"/>
    <property type="molecule type" value="Genomic_DNA"/>
</dbReference>
<dbReference type="OrthoDB" id="9765065at2"/>
<sequence length="110" mass="12436">MKVAGTKPDNNVKNVGERMYAAISGVKQVKRSKLLFWIRSAYRRGDNGNNSPDLGMPKRDYKMMIDSDGSHIQLYNDEKDMGKSQNLKDTEPDKTAELMNELEDCCQSSS</sequence>
<dbReference type="Proteomes" id="UP000032544">
    <property type="component" value="Unassembled WGS sequence"/>
</dbReference>
<reference evidence="1 2" key="1">
    <citation type="submission" date="2014-09" db="EMBL/GenBank/DDBJ databases">
        <title>Draft Genome Sequence of Draconibacterium sp. JN14CK-3.</title>
        <authorList>
            <person name="Dong C."/>
            <person name="Lai Q."/>
            <person name="Shao Z."/>
        </authorList>
    </citation>
    <scope>NUCLEOTIDE SEQUENCE [LARGE SCALE GENOMIC DNA]</scope>
    <source>
        <strain evidence="1 2">JN14CK-3</strain>
    </source>
</reference>
<keyword evidence="2" id="KW-1185">Reference proteome</keyword>
<protein>
    <submittedName>
        <fullName evidence="1">Uncharacterized protein</fullName>
    </submittedName>
</protein>
<name>A0A0D8JEK7_9BACT</name>
<proteinExistence type="predicted"/>
<dbReference type="InterPro" id="IPR017850">
    <property type="entry name" value="Alkaline_phosphatase_core_sf"/>
</dbReference>
<dbReference type="AlphaFoldDB" id="A0A0D8JEK7"/>
<evidence type="ECO:0000313" key="1">
    <source>
        <dbReference type="EMBL" id="KJF45335.1"/>
    </source>
</evidence>
<dbReference type="SUPFAM" id="SSF53649">
    <property type="entry name" value="Alkaline phosphatase-like"/>
    <property type="match status" value="1"/>
</dbReference>
<evidence type="ECO:0000313" key="2">
    <source>
        <dbReference type="Proteomes" id="UP000032544"/>
    </source>
</evidence>
<accession>A0A0D8JEK7</accession>
<comment type="caution">
    <text evidence="1">The sequence shown here is derived from an EMBL/GenBank/DDBJ whole genome shotgun (WGS) entry which is preliminary data.</text>
</comment>
<dbReference type="Gene3D" id="3.30.1120.10">
    <property type="match status" value="1"/>
</dbReference>